<keyword evidence="2" id="KW-1185">Reference proteome</keyword>
<evidence type="ECO:0000313" key="2">
    <source>
        <dbReference type="Proteomes" id="UP000292580"/>
    </source>
</evidence>
<dbReference type="Proteomes" id="UP000292580">
    <property type="component" value="Unassembled WGS sequence"/>
</dbReference>
<accession>A0A483CVJ6</accession>
<comment type="caution">
    <text evidence="1">The sequence shown here is derived from an EMBL/GenBank/DDBJ whole genome shotgun (WGS) entry which is preliminary data.</text>
</comment>
<dbReference type="InterPro" id="IPR036388">
    <property type="entry name" value="WH-like_DNA-bd_sf"/>
</dbReference>
<gene>
    <name evidence="1" type="ORF">CUJ86_02050</name>
</gene>
<protein>
    <submittedName>
        <fullName evidence="1">Uncharacterized protein</fullName>
    </submittedName>
</protein>
<dbReference type="RefSeq" id="WP_130645894.1">
    <property type="nucleotide sequence ID" value="NZ_PGCL01000001.1"/>
</dbReference>
<dbReference type="EMBL" id="PGCL01000001">
    <property type="protein sequence ID" value="TAJ45531.1"/>
    <property type="molecule type" value="Genomic_DNA"/>
</dbReference>
<sequence>MGDLCRALRTRPHAVLPDLKHLCLTGIAAKDRDVYALRPIGSAIVRRMADFAGVEGVTDEMIEAWNTIRSLGRSGIPIQILHFLVGGDQTPDGLAHLTGTSHSTLRPRIRALSAMGLLEHQNRTLRITGKGMEALAAANDLAGTLEFCVRRPAFFRENRLDGLPEGALLGIRHFSDGAYRPGIPALQAWLELEADHPLASPSCIRYITDSIPGNTVGRILQTVEEGGADVRMILSRQAAGVLASEGSLPRNLSVHVADLPPGADLGFTDGATAFQGLFSVGEPARQWGEQVYGHCLEGAGPLE</sequence>
<evidence type="ECO:0000313" key="1">
    <source>
        <dbReference type="EMBL" id="TAJ45531.1"/>
    </source>
</evidence>
<proteinExistence type="predicted"/>
<name>A0A483CVJ6_9EURY</name>
<dbReference type="InterPro" id="IPR036390">
    <property type="entry name" value="WH_DNA-bd_sf"/>
</dbReference>
<dbReference type="SUPFAM" id="SSF46785">
    <property type="entry name" value="Winged helix' DNA-binding domain"/>
    <property type="match status" value="1"/>
</dbReference>
<reference evidence="1 2" key="1">
    <citation type="submission" date="2017-11" db="EMBL/GenBank/DDBJ databases">
        <title>Isolation and Characterization of Methanofollis Species from Methane Seep Offshore SW Taiwan.</title>
        <authorList>
            <person name="Teng N.-H."/>
            <person name="Lai M.-C."/>
            <person name="Chen S.-C."/>
        </authorList>
    </citation>
    <scope>NUCLEOTIDE SEQUENCE [LARGE SCALE GENOMIC DNA]</scope>
    <source>
        <strain evidence="1 2">FWC-SCC2</strain>
    </source>
</reference>
<dbReference type="AlphaFoldDB" id="A0A483CVJ6"/>
<dbReference type="Gene3D" id="1.10.10.10">
    <property type="entry name" value="Winged helix-like DNA-binding domain superfamily/Winged helix DNA-binding domain"/>
    <property type="match status" value="1"/>
</dbReference>
<organism evidence="1 2">
    <name type="scientific">Methanofollis fontis</name>
    <dbReference type="NCBI Taxonomy" id="2052832"/>
    <lineage>
        <taxon>Archaea</taxon>
        <taxon>Methanobacteriati</taxon>
        <taxon>Methanobacteriota</taxon>
        <taxon>Stenosarchaea group</taxon>
        <taxon>Methanomicrobia</taxon>
        <taxon>Methanomicrobiales</taxon>
        <taxon>Methanomicrobiaceae</taxon>
        <taxon>Methanofollis</taxon>
    </lineage>
</organism>